<evidence type="ECO:0000259" key="4">
    <source>
        <dbReference type="Pfam" id="PF06722"/>
    </source>
</evidence>
<dbReference type="GO" id="GO:0016758">
    <property type="term" value="F:hexosyltransferase activity"/>
    <property type="evidence" value="ECO:0007669"/>
    <property type="project" value="UniProtKB-ARBA"/>
</dbReference>
<dbReference type="Gene3D" id="3.40.50.2000">
    <property type="entry name" value="Glycogen Phosphorylase B"/>
    <property type="match status" value="2"/>
</dbReference>
<dbReference type="CDD" id="cd03784">
    <property type="entry name" value="GT1_Gtf-like"/>
    <property type="match status" value="1"/>
</dbReference>
<evidence type="ECO:0000256" key="1">
    <source>
        <dbReference type="ARBA" id="ARBA00006962"/>
    </source>
</evidence>
<protein>
    <submittedName>
        <fullName evidence="6">Glycosyl transferase</fullName>
    </submittedName>
</protein>
<evidence type="ECO:0000256" key="2">
    <source>
        <dbReference type="ARBA" id="ARBA00022676"/>
    </source>
</evidence>
<evidence type="ECO:0000259" key="5">
    <source>
        <dbReference type="Pfam" id="PF21036"/>
    </source>
</evidence>
<dbReference type="Pfam" id="PF21036">
    <property type="entry name" value="EryCIII-like_N"/>
    <property type="match status" value="1"/>
</dbReference>
<evidence type="ECO:0000313" key="7">
    <source>
        <dbReference type="Proteomes" id="UP000516173"/>
    </source>
</evidence>
<accession>A0A7G1KIH1</accession>
<name>A0A7G1KIH1_9NOCA</name>
<dbReference type="InterPro" id="IPR050426">
    <property type="entry name" value="Glycosyltransferase_28"/>
</dbReference>
<sequence>MRILCTTFPWPSHHFPMVPLEWACQAAGHEVLVASTPSLTDVILRSGMPAVAVGKDVEMAPVSPARRRTARHSQRQWPDRWPMHPELLDDRQRELVAAVGRIHIGMAEAMVDDLIEVARGWRPDLILHDALSYAGAVTAAVLDVPNASSLWGAPGPQRAEMRDFRAEPLPEYADLYAARNVSIRNMPTAWIDPCPPAIRLPIDGRCMPVRYVPYNGPGAVPDWLFEQGARPRVCVTWGATEAKLGAAPTDLVRTVLRATAGLDVEVVLATTEQMRDELGELPAGVRVAIDLPLKYLLPGCAAVVHHGGAGTTLTAGINGVPQLIISTRPEPALIGSRWAAAGAGRHLVAAELSAGEQATVDILRAELALVLHESSYREGAESVKAGMLATPSPAELVGSLEQLV</sequence>
<proteinExistence type="inferred from homology"/>
<dbReference type="EMBL" id="AP023396">
    <property type="protein sequence ID" value="BCK54820.1"/>
    <property type="molecule type" value="Genomic_DNA"/>
</dbReference>
<dbReference type="InterPro" id="IPR048284">
    <property type="entry name" value="EryCIII-like_N"/>
</dbReference>
<keyword evidence="2" id="KW-0328">Glycosyltransferase</keyword>
<dbReference type="InterPro" id="IPR010610">
    <property type="entry name" value="EryCIII-like_C"/>
</dbReference>
<dbReference type="Proteomes" id="UP000516173">
    <property type="component" value="Chromosome"/>
</dbReference>
<dbReference type="GO" id="GO:0008194">
    <property type="term" value="F:UDP-glycosyltransferase activity"/>
    <property type="evidence" value="ECO:0007669"/>
    <property type="project" value="InterPro"/>
</dbReference>
<evidence type="ECO:0000313" key="6">
    <source>
        <dbReference type="EMBL" id="BCK54820.1"/>
    </source>
</evidence>
<gene>
    <name evidence="6" type="ORF">NWFMUON74_25920</name>
</gene>
<keyword evidence="7" id="KW-1185">Reference proteome</keyword>
<dbReference type="InterPro" id="IPR002213">
    <property type="entry name" value="UDP_glucos_trans"/>
</dbReference>
<dbReference type="AlphaFoldDB" id="A0A7G1KIH1"/>
<dbReference type="KEGG" id="nwl:NWFMUON74_25920"/>
<organism evidence="6 7">
    <name type="scientific">Nocardia wallacei</name>
    <dbReference type="NCBI Taxonomy" id="480035"/>
    <lineage>
        <taxon>Bacteria</taxon>
        <taxon>Bacillati</taxon>
        <taxon>Actinomycetota</taxon>
        <taxon>Actinomycetes</taxon>
        <taxon>Mycobacteriales</taxon>
        <taxon>Nocardiaceae</taxon>
        <taxon>Nocardia</taxon>
    </lineage>
</organism>
<dbReference type="PANTHER" id="PTHR48050:SF13">
    <property type="entry name" value="STEROL 3-BETA-GLUCOSYLTRANSFERASE UGT80A2"/>
    <property type="match status" value="1"/>
</dbReference>
<evidence type="ECO:0000256" key="3">
    <source>
        <dbReference type="ARBA" id="ARBA00022679"/>
    </source>
</evidence>
<dbReference type="PANTHER" id="PTHR48050">
    <property type="entry name" value="STEROL 3-BETA-GLUCOSYLTRANSFERASE"/>
    <property type="match status" value="1"/>
</dbReference>
<comment type="similarity">
    <text evidence="1">Belongs to the glycosyltransferase 28 family.</text>
</comment>
<feature type="domain" description="Erythromycin biosynthesis protein CIII-like N-terminal" evidence="5">
    <location>
        <begin position="22"/>
        <end position="238"/>
    </location>
</feature>
<reference evidence="6 7" key="1">
    <citation type="submission" date="2020-08" db="EMBL/GenBank/DDBJ databases">
        <title>Genome Sequencing of Nocardia wallacei strain FMUON74 and assembly.</title>
        <authorList>
            <person name="Toyokawa M."/>
            <person name="Uesaka K."/>
        </authorList>
    </citation>
    <scope>NUCLEOTIDE SEQUENCE [LARGE SCALE GENOMIC DNA]</scope>
    <source>
        <strain evidence="6 7">FMUON74</strain>
    </source>
</reference>
<keyword evidence="3 6" id="KW-0808">Transferase</keyword>
<dbReference type="GO" id="GO:0017000">
    <property type="term" value="P:antibiotic biosynthetic process"/>
    <property type="evidence" value="ECO:0007669"/>
    <property type="project" value="UniProtKB-ARBA"/>
</dbReference>
<feature type="domain" description="Erythromycin biosynthesis protein CIII-like C-terminal" evidence="4">
    <location>
        <begin position="254"/>
        <end position="403"/>
    </location>
</feature>
<dbReference type="Pfam" id="PF06722">
    <property type="entry name" value="EryCIII-like_C"/>
    <property type="match status" value="1"/>
</dbReference>
<dbReference type="SUPFAM" id="SSF53756">
    <property type="entry name" value="UDP-Glycosyltransferase/glycogen phosphorylase"/>
    <property type="match status" value="1"/>
</dbReference>